<keyword evidence="1" id="KW-1133">Transmembrane helix</keyword>
<dbReference type="KEGG" id="lcre:Pla8534_71260"/>
<reference evidence="2 3" key="1">
    <citation type="submission" date="2019-02" db="EMBL/GenBank/DDBJ databases">
        <title>Deep-cultivation of Planctomycetes and their phenomic and genomic characterization uncovers novel biology.</title>
        <authorList>
            <person name="Wiegand S."/>
            <person name="Jogler M."/>
            <person name="Boedeker C."/>
            <person name="Pinto D."/>
            <person name="Vollmers J."/>
            <person name="Rivas-Marin E."/>
            <person name="Kohn T."/>
            <person name="Peeters S.H."/>
            <person name="Heuer A."/>
            <person name="Rast P."/>
            <person name="Oberbeckmann S."/>
            <person name="Bunk B."/>
            <person name="Jeske O."/>
            <person name="Meyerdierks A."/>
            <person name="Storesund J.E."/>
            <person name="Kallscheuer N."/>
            <person name="Luecker S."/>
            <person name="Lage O.M."/>
            <person name="Pohl T."/>
            <person name="Merkel B.J."/>
            <person name="Hornburger P."/>
            <person name="Mueller R.-W."/>
            <person name="Bruemmer F."/>
            <person name="Labrenz M."/>
            <person name="Spormann A.M."/>
            <person name="Op den Camp H."/>
            <person name="Overmann J."/>
            <person name="Amann R."/>
            <person name="Jetten M.S.M."/>
            <person name="Mascher T."/>
            <person name="Medema M.H."/>
            <person name="Devos D.P."/>
            <person name="Kaster A.-K."/>
            <person name="Ovreas L."/>
            <person name="Rohde M."/>
            <person name="Galperin M.Y."/>
            <person name="Jogler C."/>
        </authorList>
    </citation>
    <scope>NUCLEOTIDE SEQUENCE [LARGE SCALE GENOMIC DNA]</scope>
    <source>
        <strain evidence="2 3">Pla85_3_4</strain>
    </source>
</reference>
<proteinExistence type="predicted"/>
<gene>
    <name evidence="2" type="ORF">Pla8534_71260</name>
</gene>
<keyword evidence="1" id="KW-0472">Membrane</keyword>
<organism evidence="2 3">
    <name type="scientific">Lignipirellula cremea</name>
    <dbReference type="NCBI Taxonomy" id="2528010"/>
    <lineage>
        <taxon>Bacteria</taxon>
        <taxon>Pseudomonadati</taxon>
        <taxon>Planctomycetota</taxon>
        <taxon>Planctomycetia</taxon>
        <taxon>Pirellulales</taxon>
        <taxon>Pirellulaceae</taxon>
        <taxon>Lignipirellula</taxon>
    </lineage>
</organism>
<evidence type="ECO:0000256" key="1">
    <source>
        <dbReference type="SAM" id="Phobius"/>
    </source>
</evidence>
<keyword evidence="3" id="KW-1185">Reference proteome</keyword>
<evidence type="ECO:0000313" key="2">
    <source>
        <dbReference type="EMBL" id="QDU99213.1"/>
    </source>
</evidence>
<dbReference type="RefSeq" id="WP_145059064.1">
    <property type="nucleotide sequence ID" value="NZ_CP036433.1"/>
</dbReference>
<accession>A0A518E564</accession>
<dbReference type="AlphaFoldDB" id="A0A518E564"/>
<sequence>MTNWTPRLGRTATFLASQMVIVVALVAISFAANRSLDRVPKLPTFVNQPVQVLPTYNDPRVVTDEQLQMVLHKLRPRLKTPQPKINHIDHALRCWGSEIVFEEADSLSGAQMRAVLLDQRVFAKAWGVKQDPLLMLEEKGLAVRTQEGAATASHVDHTLATLSEIGVPLDYPVTAAAGQFTVQSLLEQALLDFSVNQVEYEWTTVALALYAPQADAWESKEGQRVDFNLLADRIMRQSYEEGVCYGNHRLYTLTLLLRVDDEHHILASAARQRILEHLTDATRRLLATQSAEGYWDANWATGAPLSGDQKFDETARRLLATGHALEWWAMAPAEVHPPRENLARAGQWLVREIDNLDEETVVANYTFLSHVCRALALWRGDLPANLYRPANES</sequence>
<protein>
    <submittedName>
        <fullName evidence="2">Uncharacterized protein</fullName>
    </submittedName>
</protein>
<dbReference type="EMBL" id="CP036433">
    <property type="protein sequence ID" value="QDU99213.1"/>
    <property type="molecule type" value="Genomic_DNA"/>
</dbReference>
<name>A0A518E564_9BACT</name>
<feature type="transmembrane region" description="Helical" evidence="1">
    <location>
        <begin position="12"/>
        <end position="32"/>
    </location>
</feature>
<evidence type="ECO:0000313" key="3">
    <source>
        <dbReference type="Proteomes" id="UP000317648"/>
    </source>
</evidence>
<dbReference type="Proteomes" id="UP000317648">
    <property type="component" value="Chromosome"/>
</dbReference>
<keyword evidence="1" id="KW-0812">Transmembrane</keyword>
<dbReference type="OrthoDB" id="208668at2"/>